<comment type="caution">
    <text evidence="1">The sequence shown here is derived from an EMBL/GenBank/DDBJ whole genome shotgun (WGS) entry which is preliminary data.</text>
</comment>
<reference evidence="1" key="1">
    <citation type="submission" date="2023-05" db="EMBL/GenBank/DDBJ databases">
        <authorList>
            <person name="Zhang X."/>
        </authorList>
    </citation>
    <scope>NUCLEOTIDE SEQUENCE</scope>
    <source>
        <strain evidence="1">YF14B1</strain>
    </source>
</reference>
<name>A0AAE3QLH2_9BACT</name>
<dbReference type="Proteomes" id="UP001241110">
    <property type="component" value="Unassembled WGS sequence"/>
</dbReference>
<gene>
    <name evidence="1" type="ORF">QNI16_13595</name>
</gene>
<organism evidence="1 2">
    <name type="scientific">Xanthocytophaga flava</name>
    <dbReference type="NCBI Taxonomy" id="3048013"/>
    <lineage>
        <taxon>Bacteria</taxon>
        <taxon>Pseudomonadati</taxon>
        <taxon>Bacteroidota</taxon>
        <taxon>Cytophagia</taxon>
        <taxon>Cytophagales</taxon>
        <taxon>Rhodocytophagaceae</taxon>
        <taxon>Xanthocytophaga</taxon>
    </lineage>
</organism>
<dbReference type="AlphaFoldDB" id="A0AAE3QLH2"/>
<proteinExistence type="predicted"/>
<protein>
    <submittedName>
        <fullName evidence="1">Uncharacterized protein</fullName>
    </submittedName>
</protein>
<evidence type="ECO:0000313" key="1">
    <source>
        <dbReference type="EMBL" id="MDJ1481527.1"/>
    </source>
</evidence>
<dbReference type="EMBL" id="JASJOS010000005">
    <property type="protein sequence ID" value="MDJ1481527.1"/>
    <property type="molecule type" value="Genomic_DNA"/>
</dbReference>
<dbReference type="RefSeq" id="WP_313979410.1">
    <property type="nucleotide sequence ID" value="NZ_JASJOS010000005.1"/>
</dbReference>
<accession>A0AAE3QLH2</accession>
<evidence type="ECO:0000313" key="2">
    <source>
        <dbReference type="Proteomes" id="UP001241110"/>
    </source>
</evidence>
<sequence>MVSIVKNFRGSAFKVFLLLLLSFFAESIAFACGWYPEAETYRFVLFNPQLANRRYEPFYFTSYFLYDYENLENREISNRRNIDEWIKYTQFKGSHQAVDYILNYVTPEDFTENMALPQEKMFAGNPFIEHLIRTKNQETLQYLQFAKNCEVVNSIYNEDPWSRQKTNDTKEYQELISSGEKFYSQTKQPFLQFRYGFQLVRLARYMGDYTLGKQLYKKYIEPYPSQSIVYYWAMWHYAEMHEDKAYQNYLVSQVFDNAHDKKIVAWQFFNRSHTQESLKYAKTNHEKATILVMNELHNPGRSLSAIKRIYTIDPTSDVMETLLIREINKLEDWILTPRYTEFDPAVNYRNQNLYDYTPKERNEYTLKNYKKDMIYLAEVLSFIEHTPTKKIHNPALWNVMAGYLAYMNNQFDKSSNYLHQTLRAKGLTKRIEAQAHLIRIMAELNPKQPTQQTDATLLAELEWLEKNKTELYHYKGSFSRLMMALTNRYWDAGDIVRASLCHSKIFDFVRFESNFFSEKDSISYEYDTRAPGMNTEGMNFYSSYLFFLDQKATPPDIEKLLSFLDKNLKSKLESYLAKDLLKEKDRITDLLGIKYLREDKLYQARDAFKKVSKEFWLSDNESYKAYLKANPFYTNFYQVDSSSSTHTSSFTKFSLTDSLIHIIERAENLKEPNRAKWYFLAANCYLNMSYWGNSWIMTRHWWSRNEVSDYSYAEHPYSTYPDNANYYGCERAMNFYLKAQGFAKDKSQKALCLRMAGRCKFYSLLYTNQFYETIYDYKKGREVKNPYYTTNRYYEQLQRQYPEFYDELMFQCTSFDTYYTSLLLPETP</sequence>